<accession>A0ABD5WBM7</accession>
<dbReference type="GeneID" id="81126199"/>
<dbReference type="Proteomes" id="UP001596461">
    <property type="component" value="Unassembled WGS sequence"/>
</dbReference>
<evidence type="ECO:0000313" key="4">
    <source>
        <dbReference type="Proteomes" id="UP001596461"/>
    </source>
</evidence>
<organism evidence="3 4">
    <name type="scientific">Halobaculum lipolyticum</name>
    <dbReference type="NCBI Taxonomy" id="3032001"/>
    <lineage>
        <taxon>Archaea</taxon>
        <taxon>Methanobacteriati</taxon>
        <taxon>Methanobacteriota</taxon>
        <taxon>Stenosarchaea group</taxon>
        <taxon>Halobacteria</taxon>
        <taxon>Halobacteriales</taxon>
        <taxon>Haloferacaceae</taxon>
        <taxon>Halobaculum</taxon>
    </lineage>
</organism>
<sequence length="182" mass="18706">MRRAAFDDSAPGVVRLGDALDAEHVAVNRYRIPPGEGFPGGLHAHADQEEVFVVVAGAARFETLDGAVRVGAGEAIRFAPGEFQTGENAGEDDLVAVALGAPRGSDDVRVPAACPACGGGSLRLDTDGEPTFACPHCDAEHVPAPCPDCGCDALAFATDERDDPVVECGDCGARFDHPPLAA</sequence>
<dbReference type="AlphaFoldDB" id="A0ABD5WBM7"/>
<keyword evidence="4" id="KW-1185">Reference proteome</keyword>
<dbReference type="GO" id="GO:0046872">
    <property type="term" value="F:metal ion binding"/>
    <property type="evidence" value="ECO:0007669"/>
    <property type="project" value="UniProtKB-KW"/>
</dbReference>
<name>A0ABD5WBM7_9EURY</name>
<dbReference type="SUPFAM" id="SSF51182">
    <property type="entry name" value="RmlC-like cupins"/>
    <property type="match status" value="1"/>
</dbReference>
<dbReference type="RefSeq" id="WP_284031316.1">
    <property type="nucleotide sequence ID" value="NZ_CP126154.1"/>
</dbReference>
<evidence type="ECO:0000256" key="1">
    <source>
        <dbReference type="ARBA" id="ARBA00022723"/>
    </source>
</evidence>
<dbReference type="Pfam" id="PF07883">
    <property type="entry name" value="Cupin_2"/>
    <property type="match status" value="1"/>
</dbReference>
<dbReference type="PANTHER" id="PTHR35848:SF9">
    <property type="entry name" value="SLL1358 PROTEIN"/>
    <property type="match status" value="1"/>
</dbReference>
<gene>
    <name evidence="3" type="ORF">ACFQL9_13610</name>
</gene>
<dbReference type="InterPro" id="IPR011051">
    <property type="entry name" value="RmlC_Cupin_sf"/>
</dbReference>
<keyword evidence="1" id="KW-0479">Metal-binding</keyword>
<reference evidence="3 4" key="1">
    <citation type="journal article" date="2019" name="Int. J. Syst. Evol. Microbiol.">
        <title>The Global Catalogue of Microorganisms (GCM) 10K type strain sequencing project: providing services to taxonomists for standard genome sequencing and annotation.</title>
        <authorList>
            <consortium name="The Broad Institute Genomics Platform"/>
            <consortium name="The Broad Institute Genome Sequencing Center for Infectious Disease"/>
            <person name="Wu L."/>
            <person name="Ma J."/>
        </authorList>
    </citation>
    <scope>NUCLEOTIDE SEQUENCE [LARGE SCALE GENOMIC DNA]</scope>
    <source>
        <strain evidence="3 4">DT31</strain>
    </source>
</reference>
<dbReference type="InterPro" id="IPR013096">
    <property type="entry name" value="Cupin_2"/>
</dbReference>
<evidence type="ECO:0000259" key="2">
    <source>
        <dbReference type="Pfam" id="PF07883"/>
    </source>
</evidence>
<evidence type="ECO:0000313" key="3">
    <source>
        <dbReference type="EMBL" id="MFC7070686.1"/>
    </source>
</evidence>
<feature type="domain" description="Cupin type-2" evidence="2">
    <location>
        <begin position="30"/>
        <end position="98"/>
    </location>
</feature>
<dbReference type="PANTHER" id="PTHR35848">
    <property type="entry name" value="OXALATE-BINDING PROTEIN"/>
    <property type="match status" value="1"/>
</dbReference>
<dbReference type="InterPro" id="IPR014710">
    <property type="entry name" value="RmlC-like_jellyroll"/>
</dbReference>
<protein>
    <submittedName>
        <fullName evidence="3">Cupin domain-containing protein</fullName>
    </submittedName>
</protein>
<dbReference type="InterPro" id="IPR051610">
    <property type="entry name" value="GPI/OXD"/>
</dbReference>
<dbReference type="Gene3D" id="2.60.120.10">
    <property type="entry name" value="Jelly Rolls"/>
    <property type="match status" value="1"/>
</dbReference>
<proteinExistence type="predicted"/>
<dbReference type="EMBL" id="JBHTAH010000013">
    <property type="protein sequence ID" value="MFC7070686.1"/>
    <property type="molecule type" value="Genomic_DNA"/>
</dbReference>
<comment type="caution">
    <text evidence="3">The sequence shown here is derived from an EMBL/GenBank/DDBJ whole genome shotgun (WGS) entry which is preliminary data.</text>
</comment>